<accession>A0AAW2ZS90</accession>
<sequence length="210" mass="23601">MTDGILFLETTGTVRASSDTIPIDHCAFCRQLEPPNPDLNDSTMSMGSNTSNTSDALFNWTGCDGCLKWFHNICLDLKDSPQGDWYCYQCRTIDDEEQREDLEPQDADIVVPNRMEVIILNKTGLKGWLPESVIDSMVRATSAENNTNDQEIEAALSIMQPTFNTSLSRVVSEFLKLSIIPDDEHRDSKSYNTLAPPNETSPKVMVWLVF</sequence>
<dbReference type="SMART" id="SM00249">
    <property type="entry name" value="PHD"/>
    <property type="match status" value="1"/>
</dbReference>
<keyword evidence="7" id="KW-1185">Reference proteome</keyword>
<dbReference type="InterPro" id="IPR013083">
    <property type="entry name" value="Znf_RING/FYVE/PHD"/>
</dbReference>
<dbReference type="Pfam" id="PF00628">
    <property type="entry name" value="PHD"/>
    <property type="match status" value="1"/>
</dbReference>
<evidence type="ECO:0000313" key="6">
    <source>
        <dbReference type="EMBL" id="KAL0492049.1"/>
    </source>
</evidence>
<dbReference type="InterPro" id="IPR001965">
    <property type="entry name" value="Znf_PHD"/>
</dbReference>
<evidence type="ECO:0000259" key="5">
    <source>
        <dbReference type="PROSITE" id="PS50016"/>
    </source>
</evidence>
<dbReference type="SUPFAM" id="SSF57903">
    <property type="entry name" value="FYVE/PHD zinc finger"/>
    <property type="match status" value="1"/>
</dbReference>
<keyword evidence="1" id="KW-0479">Metal-binding</keyword>
<comment type="caution">
    <text evidence="6">The sequence shown here is derived from an EMBL/GenBank/DDBJ whole genome shotgun (WGS) entry which is preliminary data.</text>
</comment>
<dbReference type="GO" id="GO:0008270">
    <property type="term" value="F:zinc ion binding"/>
    <property type="evidence" value="ECO:0007669"/>
    <property type="project" value="UniProtKB-KW"/>
</dbReference>
<dbReference type="Gene3D" id="3.30.40.10">
    <property type="entry name" value="Zinc/RING finger domain, C3HC4 (zinc finger)"/>
    <property type="match status" value="1"/>
</dbReference>
<evidence type="ECO:0000256" key="2">
    <source>
        <dbReference type="ARBA" id="ARBA00022771"/>
    </source>
</evidence>
<dbReference type="AlphaFoldDB" id="A0AAW2ZS90"/>
<dbReference type="EMBL" id="JAOPGA020001936">
    <property type="protein sequence ID" value="KAL0492049.1"/>
    <property type="molecule type" value="Genomic_DNA"/>
</dbReference>
<keyword evidence="3" id="KW-0862">Zinc</keyword>
<keyword evidence="2 4" id="KW-0863">Zinc-finger</keyword>
<dbReference type="InterPro" id="IPR019787">
    <property type="entry name" value="Znf_PHD-finger"/>
</dbReference>
<protein>
    <recommendedName>
        <fullName evidence="5">PHD-type domain-containing protein</fullName>
    </recommendedName>
</protein>
<dbReference type="Proteomes" id="UP001431209">
    <property type="component" value="Unassembled WGS sequence"/>
</dbReference>
<evidence type="ECO:0000256" key="3">
    <source>
        <dbReference type="ARBA" id="ARBA00022833"/>
    </source>
</evidence>
<organism evidence="6 7">
    <name type="scientific">Acrasis kona</name>
    <dbReference type="NCBI Taxonomy" id="1008807"/>
    <lineage>
        <taxon>Eukaryota</taxon>
        <taxon>Discoba</taxon>
        <taxon>Heterolobosea</taxon>
        <taxon>Tetramitia</taxon>
        <taxon>Eutetramitia</taxon>
        <taxon>Acrasidae</taxon>
        <taxon>Acrasis</taxon>
    </lineage>
</organism>
<reference evidence="6 7" key="1">
    <citation type="submission" date="2024-03" db="EMBL/GenBank/DDBJ databases">
        <title>The Acrasis kona genome and developmental transcriptomes reveal deep origins of eukaryotic multicellular pathways.</title>
        <authorList>
            <person name="Sheikh S."/>
            <person name="Fu C.-J."/>
            <person name="Brown M.W."/>
            <person name="Baldauf S.L."/>
        </authorList>
    </citation>
    <scope>NUCLEOTIDE SEQUENCE [LARGE SCALE GENOMIC DNA]</scope>
    <source>
        <strain evidence="6 7">ATCC MYA-3509</strain>
    </source>
</reference>
<dbReference type="InterPro" id="IPR011011">
    <property type="entry name" value="Znf_FYVE_PHD"/>
</dbReference>
<evidence type="ECO:0000256" key="4">
    <source>
        <dbReference type="PROSITE-ProRule" id="PRU00146"/>
    </source>
</evidence>
<evidence type="ECO:0000256" key="1">
    <source>
        <dbReference type="ARBA" id="ARBA00022723"/>
    </source>
</evidence>
<name>A0AAW2ZS90_9EUKA</name>
<dbReference type="PROSITE" id="PS50016">
    <property type="entry name" value="ZF_PHD_2"/>
    <property type="match status" value="1"/>
</dbReference>
<proteinExistence type="predicted"/>
<feature type="domain" description="PHD-type" evidence="5">
    <location>
        <begin position="23"/>
        <end position="93"/>
    </location>
</feature>
<gene>
    <name evidence="6" type="ORF">AKO1_001066</name>
</gene>
<evidence type="ECO:0000313" key="7">
    <source>
        <dbReference type="Proteomes" id="UP001431209"/>
    </source>
</evidence>